<dbReference type="Pfam" id="PF03845">
    <property type="entry name" value="Spore_permease"/>
    <property type="match status" value="1"/>
</dbReference>
<evidence type="ECO:0000313" key="9">
    <source>
        <dbReference type="EMBL" id="MCY6370138.1"/>
    </source>
</evidence>
<dbReference type="InterPro" id="IPR004761">
    <property type="entry name" value="Spore_GerAB"/>
</dbReference>
<feature type="transmembrane region" description="Helical" evidence="8">
    <location>
        <begin position="83"/>
        <end position="104"/>
    </location>
</feature>
<keyword evidence="4" id="KW-0309">Germination</keyword>
<feature type="transmembrane region" description="Helical" evidence="8">
    <location>
        <begin position="42"/>
        <end position="63"/>
    </location>
</feature>
<evidence type="ECO:0000256" key="1">
    <source>
        <dbReference type="ARBA" id="ARBA00004141"/>
    </source>
</evidence>
<evidence type="ECO:0000256" key="4">
    <source>
        <dbReference type="ARBA" id="ARBA00022544"/>
    </source>
</evidence>
<dbReference type="RefSeq" id="WP_268048736.1">
    <property type="nucleotide sequence ID" value="NZ_JAPQES010000001.1"/>
</dbReference>
<feature type="transmembrane region" description="Helical" evidence="8">
    <location>
        <begin position="12"/>
        <end position="30"/>
    </location>
</feature>
<comment type="similarity">
    <text evidence="2">Belongs to the amino acid-polyamine-organocation (APC) superfamily. Spore germination protein (SGP) (TC 2.A.3.9) family.</text>
</comment>
<feature type="transmembrane region" description="Helical" evidence="8">
    <location>
        <begin position="221"/>
        <end position="241"/>
    </location>
</feature>
<evidence type="ECO:0000256" key="7">
    <source>
        <dbReference type="ARBA" id="ARBA00023136"/>
    </source>
</evidence>
<evidence type="ECO:0000256" key="5">
    <source>
        <dbReference type="ARBA" id="ARBA00022692"/>
    </source>
</evidence>
<feature type="transmembrane region" description="Helical" evidence="8">
    <location>
        <begin position="269"/>
        <end position="294"/>
    </location>
</feature>
<comment type="subcellular location">
    <subcellularLocation>
        <location evidence="1">Membrane</location>
        <topology evidence="1">Multi-pass membrane protein</topology>
    </subcellularLocation>
</comment>
<feature type="transmembrane region" description="Helical" evidence="8">
    <location>
        <begin position="306"/>
        <end position="322"/>
    </location>
</feature>
<keyword evidence="5 8" id="KW-0812">Transmembrane</keyword>
<feature type="transmembrane region" description="Helical" evidence="8">
    <location>
        <begin position="334"/>
        <end position="353"/>
    </location>
</feature>
<evidence type="ECO:0000256" key="2">
    <source>
        <dbReference type="ARBA" id="ARBA00007998"/>
    </source>
</evidence>
<dbReference type="PANTHER" id="PTHR34975:SF2">
    <property type="entry name" value="SPORE GERMINATION PROTEIN A2"/>
    <property type="match status" value="1"/>
</dbReference>
<comment type="caution">
    <text evidence="9">The sequence shown here is derived from an EMBL/GenBank/DDBJ whole genome shotgun (WGS) entry which is preliminary data.</text>
</comment>
<evidence type="ECO:0000256" key="3">
    <source>
        <dbReference type="ARBA" id="ARBA00022448"/>
    </source>
</evidence>
<sequence>MNPSQNEVLTPSQLIFIVNGLLIGVGILILPNSLVKITQQDACISTAIGAVYPLYICLIITYISKKHPNHNILFLSKKYLGNFMGSIMNLLFLIPFIFIIFTVTPSITNILRIYSAEFLSPFKLIIIITGVCLYTAYNGINLIGEICKIIFYVSLPLIILPLFAVQKSSILNLLPVFGSGFNNILKGSIETLYSYTGLELVLLIYPYVNDKKKIKNSLLKGIFLTTLIYVWCVFITVYYFGLDLTSKSLWPVLSASEIIDIPIINSFRYLFMLSWTLILLRCITIYCFIAVYILKDFMKKTDTKKIYFFIYPILVFLSTFFTNEITRRNFLVKVTPIMVIFLVIYVSFIALLVRIKG</sequence>
<dbReference type="EMBL" id="JAPQES010000001">
    <property type="protein sequence ID" value="MCY6370138.1"/>
    <property type="molecule type" value="Genomic_DNA"/>
</dbReference>
<organism evidence="9 10">
    <name type="scientific">Clostridium ganghwense</name>
    <dbReference type="NCBI Taxonomy" id="312089"/>
    <lineage>
        <taxon>Bacteria</taxon>
        <taxon>Bacillati</taxon>
        <taxon>Bacillota</taxon>
        <taxon>Clostridia</taxon>
        <taxon>Eubacteriales</taxon>
        <taxon>Clostridiaceae</taxon>
        <taxon>Clostridium</taxon>
    </lineage>
</organism>
<gene>
    <name evidence="9" type="ORF">OXH55_05785</name>
</gene>
<keyword evidence="6 8" id="KW-1133">Transmembrane helix</keyword>
<dbReference type="Gene3D" id="1.20.1740.10">
    <property type="entry name" value="Amino acid/polyamine transporter I"/>
    <property type="match status" value="1"/>
</dbReference>
<keyword evidence="3" id="KW-0813">Transport</keyword>
<evidence type="ECO:0000313" key="10">
    <source>
        <dbReference type="Proteomes" id="UP001079657"/>
    </source>
</evidence>
<dbReference type="NCBIfam" id="TIGR00912">
    <property type="entry name" value="2A0309"/>
    <property type="match status" value="1"/>
</dbReference>
<accession>A0ABT4CNW0</accession>
<reference evidence="9" key="1">
    <citation type="submission" date="2022-12" db="EMBL/GenBank/DDBJ databases">
        <authorList>
            <person name="Wang J."/>
        </authorList>
    </citation>
    <scope>NUCLEOTIDE SEQUENCE</scope>
    <source>
        <strain evidence="9">HY-42-06</strain>
    </source>
</reference>
<dbReference type="PANTHER" id="PTHR34975">
    <property type="entry name" value="SPORE GERMINATION PROTEIN A2"/>
    <property type="match status" value="1"/>
</dbReference>
<evidence type="ECO:0000256" key="8">
    <source>
        <dbReference type="SAM" id="Phobius"/>
    </source>
</evidence>
<name>A0ABT4CNW0_9CLOT</name>
<evidence type="ECO:0000256" key="6">
    <source>
        <dbReference type="ARBA" id="ARBA00022989"/>
    </source>
</evidence>
<feature type="transmembrane region" description="Helical" evidence="8">
    <location>
        <begin position="116"/>
        <end position="137"/>
    </location>
</feature>
<protein>
    <submittedName>
        <fullName evidence="9">GerAB/ArcD/ProY family transporter</fullName>
    </submittedName>
</protein>
<keyword evidence="10" id="KW-1185">Reference proteome</keyword>
<keyword evidence="7 8" id="KW-0472">Membrane</keyword>
<proteinExistence type="inferred from homology"/>
<dbReference type="Proteomes" id="UP001079657">
    <property type="component" value="Unassembled WGS sequence"/>
</dbReference>
<feature type="transmembrane region" description="Helical" evidence="8">
    <location>
        <begin position="149"/>
        <end position="165"/>
    </location>
</feature>